<sequence>MGTDDRPDPHLSFLELTDSIVEDLAMHNLRAREKLREGIAWLEARRADADPAENADIEILLAQCHDALKRMESLRGAYQDVRAINAAAHAEHVEWIEKRMLGGTESPEERRERQRRLDRLREERQARLGDLQRRSRETQQQPPPQAEGDEGSR</sequence>
<proteinExistence type="predicted"/>
<protein>
    <submittedName>
        <fullName evidence="2">Uncharacterized protein</fullName>
    </submittedName>
</protein>
<keyword evidence="3" id="KW-1185">Reference proteome</keyword>
<evidence type="ECO:0000313" key="3">
    <source>
        <dbReference type="Proteomes" id="UP000681341"/>
    </source>
</evidence>
<dbReference type="EMBL" id="JAGFNP010000002">
    <property type="protein sequence ID" value="MBO3732170.1"/>
    <property type="molecule type" value="Genomic_DNA"/>
</dbReference>
<accession>A0ABS3U086</accession>
<feature type="compositionally biased region" description="Basic and acidic residues" evidence="1">
    <location>
        <begin position="107"/>
        <end position="137"/>
    </location>
</feature>
<dbReference type="RefSeq" id="WP_208494956.1">
    <property type="nucleotide sequence ID" value="NZ_JAGFNP010000002.1"/>
</dbReference>
<feature type="region of interest" description="Disordered" evidence="1">
    <location>
        <begin position="98"/>
        <end position="153"/>
    </location>
</feature>
<dbReference type="Proteomes" id="UP000681341">
    <property type="component" value="Unassembled WGS sequence"/>
</dbReference>
<name>A0ABS3U086_9ACTN</name>
<evidence type="ECO:0000313" key="2">
    <source>
        <dbReference type="EMBL" id="MBO3732170.1"/>
    </source>
</evidence>
<reference evidence="2 3" key="1">
    <citation type="submission" date="2021-03" db="EMBL/GenBank/DDBJ databases">
        <title>Glycomyces sp. nov., a novel actinomycete isolated from soil.</title>
        <authorList>
            <person name="Yang X."/>
            <person name="Xu X."/>
        </authorList>
    </citation>
    <scope>NUCLEOTIDE SEQUENCE [LARGE SCALE GENOMIC DNA]</scope>
    <source>
        <strain evidence="2 3">NEAU-S30</strain>
    </source>
</reference>
<organism evidence="2 3">
    <name type="scientific">Glycomyces niveus</name>
    <dbReference type="NCBI Taxonomy" id="2820287"/>
    <lineage>
        <taxon>Bacteria</taxon>
        <taxon>Bacillati</taxon>
        <taxon>Actinomycetota</taxon>
        <taxon>Actinomycetes</taxon>
        <taxon>Glycomycetales</taxon>
        <taxon>Glycomycetaceae</taxon>
        <taxon>Glycomyces</taxon>
    </lineage>
</organism>
<evidence type="ECO:0000256" key="1">
    <source>
        <dbReference type="SAM" id="MobiDB-lite"/>
    </source>
</evidence>
<gene>
    <name evidence="2" type="ORF">J5V16_04990</name>
</gene>
<comment type="caution">
    <text evidence="2">The sequence shown here is derived from an EMBL/GenBank/DDBJ whole genome shotgun (WGS) entry which is preliminary data.</text>
</comment>